<accession>A0A0R0HT93</accession>
<evidence type="ECO:0000259" key="2">
    <source>
        <dbReference type="Pfam" id="PF14303"/>
    </source>
</evidence>
<dbReference type="PANTHER" id="PTHR45023">
    <property type="match status" value="1"/>
</dbReference>
<feature type="domain" description="No apical meristem-associated C-terminal" evidence="2">
    <location>
        <begin position="142"/>
        <end position="254"/>
    </location>
</feature>
<name>A0A0R0HT93_SOYBN</name>
<dbReference type="FunCoup" id="A0A0R0HT93">
    <property type="interactions" value="78"/>
</dbReference>
<dbReference type="InterPro" id="IPR029466">
    <property type="entry name" value="NAM-associated_C"/>
</dbReference>
<dbReference type="EnsemblPlants" id="KRH33745">
    <property type="protein sequence ID" value="KRH33745"/>
    <property type="gene ID" value="GLYMA_10G143400"/>
</dbReference>
<reference evidence="3 4" key="1">
    <citation type="journal article" date="2010" name="Nature">
        <title>Genome sequence of the palaeopolyploid soybean.</title>
        <authorList>
            <person name="Schmutz J."/>
            <person name="Cannon S.B."/>
            <person name="Schlueter J."/>
            <person name="Ma J."/>
            <person name="Mitros T."/>
            <person name="Nelson W."/>
            <person name="Hyten D.L."/>
            <person name="Song Q."/>
            <person name="Thelen J.J."/>
            <person name="Cheng J."/>
            <person name="Xu D."/>
            <person name="Hellsten U."/>
            <person name="May G.D."/>
            <person name="Yu Y."/>
            <person name="Sakurai T."/>
            <person name="Umezawa T."/>
            <person name="Bhattacharyya M.K."/>
            <person name="Sandhu D."/>
            <person name="Valliyodan B."/>
            <person name="Lindquist E."/>
            <person name="Peto M."/>
            <person name="Grant D."/>
            <person name="Shu S."/>
            <person name="Goodstein D."/>
            <person name="Barry K."/>
            <person name="Futrell-Griggs M."/>
            <person name="Abernathy B."/>
            <person name="Du J."/>
            <person name="Tian Z."/>
            <person name="Zhu L."/>
            <person name="Gill N."/>
            <person name="Joshi T."/>
            <person name="Libault M."/>
            <person name="Sethuraman A."/>
            <person name="Zhang X.-C."/>
            <person name="Shinozaki K."/>
            <person name="Nguyen H.T."/>
            <person name="Wing R.A."/>
            <person name="Cregan P."/>
            <person name="Specht J."/>
            <person name="Grimwood J."/>
            <person name="Rokhsar D."/>
            <person name="Stacey G."/>
            <person name="Shoemaker R.C."/>
            <person name="Jackson S.A."/>
        </authorList>
    </citation>
    <scope>NUCLEOTIDE SEQUENCE</scope>
    <source>
        <strain evidence="4">cv. Williams 82</strain>
        <tissue evidence="3">Callus</tissue>
    </source>
</reference>
<feature type="compositionally biased region" description="Polar residues" evidence="1">
    <location>
        <begin position="24"/>
        <end position="46"/>
    </location>
</feature>
<reference evidence="4" key="2">
    <citation type="submission" date="2018-02" db="UniProtKB">
        <authorList>
            <consortium name="EnsemblPlants"/>
        </authorList>
    </citation>
    <scope>IDENTIFICATION</scope>
    <source>
        <strain evidence="4">Williams 82</strain>
    </source>
</reference>
<feature type="compositionally biased region" description="Polar residues" evidence="1">
    <location>
        <begin position="54"/>
        <end position="71"/>
    </location>
</feature>
<dbReference type="AlphaFoldDB" id="A0A0R0HT93"/>
<proteinExistence type="predicted"/>
<dbReference type="Pfam" id="PF14303">
    <property type="entry name" value="NAM-associated"/>
    <property type="match status" value="1"/>
</dbReference>
<protein>
    <recommendedName>
        <fullName evidence="2">No apical meristem-associated C-terminal domain-containing protein</fullName>
    </recommendedName>
</protein>
<evidence type="ECO:0000256" key="1">
    <source>
        <dbReference type="SAM" id="MobiDB-lite"/>
    </source>
</evidence>
<evidence type="ECO:0000313" key="5">
    <source>
        <dbReference type="Proteomes" id="UP000008827"/>
    </source>
</evidence>
<evidence type="ECO:0000313" key="3">
    <source>
        <dbReference type="EMBL" id="KRH33745.1"/>
    </source>
</evidence>
<dbReference type="STRING" id="3847.A0A0R0HT93"/>
<dbReference type="Proteomes" id="UP000008827">
    <property type="component" value="Chromosome 10"/>
</dbReference>
<feature type="region of interest" description="Disordered" evidence="1">
    <location>
        <begin position="162"/>
        <end position="185"/>
    </location>
</feature>
<keyword evidence="5" id="KW-1185">Reference proteome</keyword>
<dbReference type="Gramene" id="KRH33745">
    <property type="protein sequence ID" value="KRH33745"/>
    <property type="gene ID" value="GLYMA_10G143400"/>
</dbReference>
<dbReference type="InParanoid" id="A0A0R0HT93"/>
<dbReference type="EMBL" id="CM000843">
    <property type="protein sequence ID" value="KRH33745.1"/>
    <property type="molecule type" value="Genomic_DNA"/>
</dbReference>
<evidence type="ECO:0000313" key="4">
    <source>
        <dbReference type="EnsemblPlants" id="KRH33745"/>
    </source>
</evidence>
<organism evidence="3">
    <name type="scientific">Glycine max</name>
    <name type="common">Soybean</name>
    <name type="synonym">Glycine hispida</name>
    <dbReference type="NCBI Taxonomy" id="3847"/>
    <lineage>
        <taxon>Eukaryota</taxon>
        <taxon>Viridiplantae</taxon>
        <taxon>Streptophyta</taxon>
        <taxon>Embryophyta</taxon>
        <taxon>Tracheophyta</taxon>
        <taxon>Spermatophyta</taxon>
        <taxon>Magnoliopsida</taxon>
        <taxon>eudicotyledons</taxon>
        <taxon>Gunneridae</taxon>
        <taxon>Pentapetalae</taxon>
        <taxon>rosids</taxon>
        <taxon>fabids</taxon>
        <taxon>Fabales</taxon>
        <taxon>Fabaceae</taxon>
        <taxon>Papilionoideae</taxon>
        <taxon>50 kb inversion clade</taxon>
        <taxon>NPAAA clade</taxon>
        <taxon>indigoferoid/millettioid clade</taxon>
        <taxon>Phaseoleae</taxon>
        <taxon>Glycine</taxon>
        <taxon>Glycine subgen. Soja</taxon>
    </lineage>
</organism>
<gene>
    <name evidence="3" type="ORF">GLYMA_10G143400</name>
</gene>
<reference evidence="3" key="3">
    <citation type="submission" date="2018-07" db="EMBL/GenBank/DDBJ databases">
        <title>WGS assembly of Glycine max.</title>
        <authorList>
            <person name="Schmutz J."/>
            <person name="Cannon S."/>
            <person name="Schlueter J."/>
            <person name="Ma J."/>
            <person name="Mitros T."/>
            <person name="Nelson W."/>
            <person name="Hyten D."/>
            <person name="Song Q."/>
            <person name="Thelen J."/>
            <person name="Cheng J."/>
            <person name="Xu D."/>
            <person name="Hellsten U."/>
            <person name="May G."/>
            <person name="Yu Y."/>
            <person name="Sakurai T."/>
            <person name="Umezawa T."/>
            <person name="Bhattacharyya M."/>
            <person name="Sandhu D."/>
            <person name="Valliyodan B."/>
            <person name="Lindquist E."/>
            <person name="Peto M."/>
            <person name="Grant D."/>
            <person name="Shu S."/>
            <person name="Goodstein D."/>
            <person name="Barry K."/>
            <person name="Futrell-Griggs M."/>
            <person name="Abernathy B."/>
            <person name="Du J."/>
            <person name="Tian Z."/>
            <person name="Zhu L."/>
            <person name="Gill N."/>
            <person name="Joshi T."/>
            <person name="Libault M."/>
            <person name="Sethuraman A."/>
            <person name="Zhang X."/>
            <person name="Shinozaki K."/>
            <person name="Nguyen H."/>
            <person name="Wing R."/>
            <person name="Cregan P."/>
            <person name="Specht J."/>
            <person name="Grimwood J."/>
            <person name="Rokhsar D."/>
            <person name="Stacey G."/>
            <person name="Shoemaker R."/>
            <person name="Jackson S."/>
        </authorList>
    </citation>
    <scope>NUCLEOTIDE SEQUENCE</scope>
    <source>
        <tissue evidence="3">Callus</tissue>
    </source>
</reference>
<sequence length="273" mass="31420">MNPNHYNYQYYYNHLQNQPLVTSENSQNTLSYSPTNDSSQNPQFCSQAPPPTTPNTCYRPSLSNIESPSNKVESPIGLDNIQLVEGEQNSSGNKNRIAFLVTKDVTQLKSRWNRIHPPIQKFNGCYKQADKHKISGSSKKNVEHAWLLLKDQPKFDAKFMSKSSKRTKVSAGEDYSSSSNPETPIEVEEYDTPSLMFRSIGQKAAKRKSREKGASNTLDLFDIKSVMKEKNEKRLQEQEKHMKYEILMKDASNMFEQQCQAHQKYCDHIRKKN</sequence>
<feature type="region of interest" description="Disordered" evidence="1">
    <location>
        <begin position="24"/>
        <end position="71"/>
    </location>
</feature>
<dbReference type="PANTHER" id="PTHR45023:SF4">
    <property type="entry name" value="GLYCINE-RICH PROTEIN-RELATED"/>
    <property type="match status" value="1"/>
</dbReference>